<dbReference type="FunFam" id="2.60.40.60:FF:000248">
    <property type="entry name" value="Protocadherin 10"/>
    <property type="match status" value="1"/>
</dbReference>
<reference evidence="15" key="1">
    <citation type="submission" date="2019-09" db="EMBL/GenBank/DDBJ databases">
        <title>Bird 10,000 Genomes (B10K) Project - Family phase.</title>
        <authorList>
            <person name="Zhang G."/>
        </authorList>
    </citation>
    <scope>NUCLEOTIDE SEQUENCE</scope>
    <source>
        <strain evidence="15">B10K-DU-025-06</strain>
        <tissue evidence="15">Mixed tissue sample</tissue>
    </source>
</reference>
<evidence type="ECO:0000256" key="10">
    <source>
        <dbReference type="PROSITE-ProRule" id="PRU00043"/>
    </source>
</evidence>
<dbReference type="Gene3D" id="2.60.40.60">
    <property type="entry name" value="Cadherins"/>
    <property type="match status" value="5"/>
</dbReference>
<evidence type="ECO:0000256" key="6">
    <source>
        <dbReference type="ARBA" id="ARBA00022889"/>
    </source>
</evidence>
<evidence type="ECO:0000256" key="9">
    <source>
        <dbReference type="ARBA" id="ARBA00023180"/>
    </source>
</evidence>
<keyword evidence="6" id="KW-0130">Cell adhesion</keyword>
<feature type="domain" description="Cadherin" evidence="14">
    <location>
        <begin position="134"/>
        <end position="242"/>
    </location>
</feature>
<keyword evidence="16" id="KW-1185">Reference proteome</keyword>
<name>A0A851Y7B8_EOLRO</name>
<dbReference type="Pfam" id="PF16492">
    <property type="entry name" value="Cadherin_C_2"/>
    <property type="match status" value="1"/>
</dbReference>
<dbReference type="SMART" id="SM00112">
    <property type="entry name" value="CA"/>
    <property type="match status" value="5"/>
</dbReference>
<accession>A0A851Y7B8</accession>
<dbReference type="InterPro" id="IPR015919">
    <property type="entry name" value="Cadherin-like_sf"/>
</dbReference>
<feature type="chain" id="PRO_5032304012" evidence="13">
    <location>
        <begin position="30"/>
        <end position="709"/>
    </location>
</feature>
<gene>
    <name evidence="15" type="primary">Pcdhga2</name>
    <name evidence="15" type="ORF">EOLROS_R06325</name>
</gene>
<dbReference type="CDD" id="cd11304">
    <property type="entry name" value="Cadherin_repeat"/>
    <property type="match status" value="5"/>
</dbReference>
<feature type="region of interest" description="Disordered" evidence="11">
    <location>
        <begin position="689"/>
        <end position="709"/>
    </location>
</feature>
<dbReference type="PRINTS" id="PR00205">
    <property type="entry name" value="CADHERIN"/>
</dbReference>
<evidence type="ECO:0000259" key="14">
    <source>
        <dbReference type="PROSITE" id="PS50268"/>
    </source>
</evidence>
<evidence type="ECO:0000256" key="12">
    <source>
        <dbReference type="SAM" id="Phobius"/>
    </source>
</evidence>
<dbReference type="Pfam" id="PF00028">
    <property type="entry name" value="Cadherin"/>
    <property type="match status" value="4"/>
</dbReference>
<dbReference type="FunFam" id="2.60.40.60:FF:000002">
    <property type="entry name" value="Protocadherin alpha 2"/>
    <property type="match status" value="1"/>
</dbReference>
<evidence type="ECO:0000256" key="5">
    <source>
        <dbReference type="ARBA" id="ARBA00022837"/>
    </source>
</evidence>
<feature type="domain" description="Cadherin" evidence="14">
    <location>
        <begin position="453"/>
        <end position="562"/>
    </location>
</feature>
<evidence type="ECO:0000256" key="4">
    <source>
        <dbReference type="ARBA" id="ARBA00022737"/>
    </source>
</evidence>
<evidence type="ECO:0000256" key="13">
    <source>
        <dbReference type="SAM" id="SignalP"/>
    </source>
</evidence>
<evidence type="ECO:0000256" key="1">
    <source>
        <dbReference type="ARBA" id="ARBA00004167"/>
    </source>
</evidence>
<dbReference type="PROSITE" id="PS00232">
    <property type="entry name" value="CADHERIN_1"/>
    <property type="match status" value="3"/>
</dbReference>
<dbReference type="Proteomes" id="UP000637704">
    <property type="component" value="Unassembled WGS sequence"/>
</dbReference>
<protein>
    <submittedName>
        <fullName evidence="15">PCDG2 protein</fullName>
    </submittedName>
</protein>
<feature type="domain" description="Cadherin" evidence="14">
    <location>
        <begin position="243"/>
        <end position="347"/>
    </location>
</feature>
<dbReference type="EMBL" id="WBNI01002997">
    <property type="protein sequence ID" value="NXD73515.1"/>
    <property type="molecule type" value="Genomic_DNA"/>
</dbReference>
<feature type="signal peptide" evidence="13">
    <location>
        <begin position="1"/>
        <end position="29"/>
    </location>
</feature>
<evidence type="ECO:0000313" key="16">
    <source>
        <dbReference type="Proteomes" id="UP000637704"/>
    </source>
</evidence>
<dbReference type="SUPFAM" id="SSF49313">
    <property type="entry name" value="Cadherin-like"/>
    <property type="match status" value="5"/>
</dbReference>
<evidence type="ECO:0000256" key="3">
    <source>
        <dbReference type="ARBA" id="ARBA00022729"/>
    </source>
</evidence>
<feature type="transmembrane region" description="Helical" evidence="12">
    <location>
        <begin position="602"/>
        <end position="624"/>
    </location>
</feature>
<dbReference type="FunFam" id="2.60.40.60:FF:000006">
    <property type="entry name" value="Protocadherin alpha 2"/>
    <property type="match status" value="1"/>
</dbReference>
<dbReference type="InterPro" id="IPR020894">
    <property type="entry name" value="Cadherin_CS"/>
</dbReference>
<keyword evidence="8 12" id="KW-0472">Membrane</keyword>
<keyword evidence="2 12" id="KW-0812">Transmembrane</keyword>
<keyword evidence="5 10" id="KW-0106">Calcium</keyword>
<dbReference type="GO" id="GO:0007156">
    <property type="term" value="P:homophilic cell adhesion via plasma membrane adhesion molecules"/>
    <property type="evidence" value="ECO:0007669"/>
    <property type="project" value="InterPro"/>
</dbReference>
<evidence type="ECO:0000256" key="8">
    <source>
        <dbReference type="ARBA" id="ARBA00023136"/>
    </source>
</evidence>
<dbReference type="FunFam" id="2.60.40.60:FF:000001">
    <property type="entry name" value="Protocadherin alpha 2"/>
    <property type="match status" value="1"/>
</dbReference>
<dbReference type="FunFam" id="2.60.40.60:FF:000018">
    <property type="entry name" value="Protocadherin gamma c3"/>
    <property type="match status" value="1"/>
</dbReference>
<dbReference type="PANTHER" id="PTHR24028">
    <property type="entry name" value="CADHERIN-87A"/>
    <property type="match status" value="1"/>
</dbReference>
<dbReference type="InterPro" id="IPR002126">
    <property type="entry name" value="Cadherin-like_dom"/>
</dbReference>
<keyword evidence="4" id="KW-0677">Repeat</keyword>
<dbReference type="AlphaFoldDB" id="A0A851Y7B8"/>
<evidence type="ECO:0000256" key="11">
    <source>
        <dbReference type="SAM" id="MobiDB-lite"/>
    </source>
</evidence>
<dbReference type="InterPro" id="IPR032455">
    <property type="entry name" value="Cadherin_C"/>
</dbReference>
<keyword evidence="7 12" id="KW-1133">Transmembrane helix</keyword>
<comment type="caution">
    <text evidence="15">The sequence shown here is derived from an EMBL/GenBank/DDBJ whole genome shotgun (WGS) entry which is preliminary data.</text>
</comment>
<feature type="domain" description="Cadherin" evidence="14">
    <location>
        <begin position="21"/>
        <end position="133"/>
    </location>
</feature>
<comment type="subcellular location">
    <subcellularLocation>
        <location evidence="1">Membrane</location>
        <topology evidence="1">Single-pass membrane protein</topology>
    </subcellularLocation>
</comment>
<dbReference type="PROSITE" id="PS50268">
    <property type="entry name" value="CADHERIN_2"/>
    <property type="match status" value="5"/>
</dbReference>
<dbReference type="PANTHER" id="PTHR24028:SF234">
    <property type="entry name" value="PROTOCADHERIN GAMMA-A3"/>
    <property type="match status" value="1"/>
</dbReference>
<keyword evidence="3 13" id="KW-0732">Signal</keyword>
<evidence type="ECO:0000313" key="15">
    <source>
        <dbReference type="EMBL" id="NXD73515.1"/>
    </source>
</evidence>
<evidence type="ECO:0000256" key="7">
    <source>
        <dbReference type="ARBA" id="ARBA00022989"/>
    </source>
</evidence>
<feature type="domain" description="Cadherin" evidence="14">
    <location>
        <begin position="348"/>
        <end position="452"/>
    </location>
</feature>
<feature type="non-terminal residue" evidence="15">
    <location>
        <position position="1"/>
    </location>
</feature>
<proteinExistence type="predicted"/>
<dbReference type="InterPro" id="IPR050174">
    <property type="entry name" value="Protocadherin/Cadherin-CA"/>
</dbReference>
<sequence length="709" mass="76988">MSKAERCWSQRERALLWTVLVAAWDAAWGQLRYSIPEELPKGSFVGDVAKDLGLELPALRDRGVRLLDRGRTQYFALHGKTGHLVTAERIDREQLCESVRQCMLRCEVIVEGKMKVYKIEVEITDVNDNSPSFKDMELEERISESTVPGSRFPLAEAQDPDWGTNSLQRYELSGDEHFSLAVQAGPGGDQRPELVLLKALDREEAAFHELVLRASDGGEPARTGTARIRVAVLDANDNAPVFSQAEYTVRVAEDVPVGSVVVTLTATDADEGLNGHVKYLLKKITEKASRIFELDAETGALTVVRSLDFEEGDSYEMQVQARDGGGLSDTTKVEITVTDVNDNAPELSLSSALSEISEDALLGTVVALLHVQDRDSGANGEVRCNIPDGLPFRLEKSFEDYYRVVTSGELDREKVSEYNLTVRAVDSGSPALQTSAVLALRVLDVNDNAPVFAEPRYSARLAENNAAGALVLTVRASDADWGQNARVRYRLSEGRVRGVPLSSYVSVQAETGALYALRSFDYEEVREVRLWVWAEDGGAPALSSNVSVRLEIVDENDNAPQVLYPPPAAAAPSVAGMGWAGVELAPRSAEPGALAAGSLTRWLVLAVAAVSCLFLAFLLLLLALRLRRWRRSQVLSAAGSAALRGVPASHFVGIDGVRAFLHSYSHEVSLTADSRKSQLRLSAGSCCDTLPAQPPPDEPVPLLGKDPAA</sequence>
<evidence type="ECO:0000256" key="2">
    <source>
        <dbReference type="ARBA" id="ARBA00022692"/>
    </source>
</evidence>
<organism evidence="15 16">
    <name type="scientific">Eolophus roseicapilla</name>
    <name type="common">Galah cockatoo</name>
    <name type="synonym">Cacatua roseicapilla</name>
    <dbReference type="NCBI Taxonomy" id="176039"/>
    <lineage>
        <taxon>Eukaryota</taxon>
        <taxon>Metazoa</taxon>
        <taxon>Chordata</taxon>
        <taxon>Craniata</taxon>
        <taxon>Vertebrata</taxon>
        <taxon>Euteleostomi</taxon>
        <taxon>Archelosauria</taxon>
        <taxon>Archosauria</taxon>
        <taxon>Dinosauria</taxon>
        <taxon>Saurischia</taxon>
        <taxon>Theropoda</taxon>
        <taxon>Coelurosauria</taxon>
        <taxon>Aves</taxon>
        <taxon>Neognathae</taxon>
        <taxon>Neoaves</taxon>
        <taxon>Telluraves</taxon>
        <taxon>Australaves</taxon>
        <taxon>Psittaciformes</taxon>
        <taxon>Cacatuidae</taxon>
        <taxon>Eolophus</taxon>
    </lineage>
</organism>
<dbReference type="GO" id="GO:0005886">
    <property type="term" value="C:plasma membrane"/>
    <property type="evidence" value="ECO:0007669"/>
    <property type="project" value="InterPro"/>
</dbReference>
<feature type="non-terminal residue" evidence="15">
    <location>
        <position position="709"/>
    </location>
</feature>
<dbReference type="InterPro" id="IPR013164">
    <property type="entry name" value="Cadherin_N"/>
</dbReference>
<keyword evidence="9" id="KW-0325">Glycoprotein</keyword>
<dbReference type="Pfam" id="PF08266">
    <property type="entry name" value="Cadherin_2"/>
    <property type="match status" value="1"/>
</dbReference>
<dbReference type="GO" id="GO:0005509">
    <property type="term" value="F:calcium ion binding"/>
    <property type="evidence" value="ECO:0007669"/>
    <property type="project" value="UniProtKB-UniRule"/>
</dbReference>